<feature type="transmembrane region" description="Helical" evidence="5">
    <location>
        <begin position="98"/>
        <end position="114"/>
    </location>
</feature>
<gene>
    <name evidence="7" type="ORF">THAOC_20331</name>
</gene>
<keyword evidence="8" id="KW-1185">Reference proteome</keyword>
<feature type="domain" description="Amino acid transporter transmembrane" evidence="6">
    <location>
        <begin position="89"/>
        <end position="172"/>
    </location>
</feature>
<dbReference type="GO" id="GO:0016020">
    <property type="term" value="C:membrane"/>
    <property type="evidence" value="ECO:0007669"/>
    <property type="project" value="UniProtKB-SubCell"/>
</dbReference>
<feature type="non-terminal residue" evidence="7">
    <location>
        <position position="1"/>
    </location>
</feature>
<sequence length="196" mass="22005">KTGKSEADDDSCQIELQLRRPFLHRNCVPGLRGVWHERQLERDGLHRKRHGRRANAAAYNQASFALLRESFGLANRSNEDHLPAANAGAWAIEMATRLTWTLSATILALFIPYFSDLTAITSAIGFTPLSFVLPMMFWNKKNEKNAPRWRVRMHYAFMVVFILLALMALIGAIGDLTVQMSGQGSSAEVEMQCVAK</sequence>
<dbReference type="Proteomes" id="UP000266841">
    <property type="component" value="Unassembled WGS sequence"/>
</dbReference>
<dbReference type="AlphaFoldDB" id="K0SLT8"/>
<evidence type="ECO:0000256" key="1">
    <source>
        <dbReference type="ARBA" id="ARBA00004370"/>
    </source>
</evidence>
<evidence type="ECO:0000256" key="4">
    <source>
        <dbReference type="ARBA" id="ARBA00023136"/>
    </source>
</evidence>
<keyword evidence="3 5" id="KW-1133">Transmembrane helix</keyword>
<organism evidence="7 8">
    <name type="scientific">Thalassiosira oceanica</name>
    <name type="common">Marine diatom</name>
    <dbReference type="NCBI Taxonomy" id="159749"/>
    <lineage>
        <taxon>Eukaryota</taxon>
        <taxon>Sar</taxon>
        <taxon>Stramenopiles</taxon>
        <taxon>Ochrophyta</taxon>
        <taxon>Bacillariophyta</taxon>
        <taxon>Coscinodiscophyceae</taxon>
        <taxon>Thalassiosirophycidae</taxon>
        <taxon>Thalassiosirales</taxon>
        <taxon>Thalassiosiraceae</taxon>
        <taxon>Thalassiosira</taxon>
    </lineage>
</organism>
<keyword evidence="2 5" id="KW-0812">Transmembrane</keyword>
<name>K0SLT8_THAOC</name>
<protein>
    <recommendedName>
        <fullName evidence="6">Amino acid transporter transmembrane domain-containing protein</fullName>
    </recommendedName>
</protein>
<dbReference type="OrthoDB" id="40134at2759"/>
<evidence type="ECO:0000256" key="3">
    <source>
        <dbReference type="ARBA" id="ARBA00022989"/>
    </source>
</evidence>
<feature type="transmembrane region" description="Helical" evidence="5">
    <location>
        <begin position="120"/>
        <end position="139"/>
    </location>
</feature>
<comment type="caution">
    <text evidence="7">The sequence shown here is derived from an EMBL/GenBank/DDBJ whole genome shotgun (WGS) entry which is preliminary data.</text>
</comment>
<evidence type="ECO:0000259" key="6">
    <source>
        <dbReference type="Pfam" id="PF01490"/>
    </source>
</evidence>
<evidence type="ECO:0000313" key="7">
    <source>
        <dbReference type="EMBL" id="EJK59447.1"/>
    </source>
</evidence>
<evidence type="ECO:0000256" key="5">
    <source>
        <dbReference type="SAM" id="Phobius"/>
    </source>
</evidence>
<dbReference type="Pfam" id="PF01490">
    <property type="entry name" value="Aa_trans"/>
    <property type="match status" value="1"/>
</dbReference>
<feature type="transmembrane region" description="Helical" evidence="5">
    <location>
        <begin position="151"/>
        <end position="173"/>
    </location>
</feature>
<dbReference type="InterPro" id="IPR013057">
    <property type="entry name" value="AA_transpt_TM"/>
</dbReference>
<dbReference type="EMBL" id="AGNL01022898">
    <property type="protein sequence ID" value="EJK59447.1"/>
    <property type="molecule type" value="Genomic_DNA"/>
</dbReference>
<evidence type="ECO:0000256" key="2">
    <source>
        <dbReference type="ARBA" id="ARBA00022692"/>
    </source>
</evidence>
<keyword evidence="4 5" id="KW-0472">Membrane</keyword>
<comment type="subcellular location">
    <subcellularLocation>
        <location evidence="1">Membrane</location>
    </subcellularLocation>
</comment>
<accession>K0SLT8</accession>
<evidence type="ECO:0000313" key="8">
    <source>
        <dbReference type="Proteomes" id="UP000266841"/>
    </source>
</evidence>
<proteinExistence type="predicted"/>
<reference evidence="7 8" key="1">
    <citation type="journal article" date="2012" name="Genome Biol.">
        <title>Genome and low-iron response of an oceanic diatom adapted to chronic iron limitation.</title>
        <authorList>
            <person name="Lommer M."/>
            <person name="Specht M."/>
            <person name="Roy A.S."/>
            <person name="Kraemer L."/>
            <person name="Andreson R."/>
            <person name="Gutowska M.A."/>
            <person name="Wolf J."/>
            <person name="Bergner S.V."/>
            <person name="Schilhabel M.B."/>
            <person name="Klostermeier U.C."/>
            <person name="Beiko R.G."/>
            <person name="Rosenstiel P."/>
            <person name="Hippler M."/>
            <person name="Laroche J."/>
        </authorList>
    </citation>
    <scope>NUCLEOTIDE SEQUENCE [LARGE SCALE GENOMIC DNA]</scope>
    <source>
        <strain evidence="7 8">CCMP1005</strain>
    </source>
</reference>